<organism evidence="4 5">
    <name type="scientific">Trypanosoma theileri</name>
    <dbReference type="NCBI Taxonomy" id="67003"/>
    <lineage>
        <taxon>Eukaryota</taxon>
        <taxon>Discoba</taxon>
        <taxon>Euglenozoa</taxon>
        <taxon>Kinetoplastea</taxon>
        <taxon>Metakinetoplastina</taxon>
        <taxon>Trypanosomatida</taxon>
        <taxon>Trypanosomatidae</taxon>
        <taxon>Trypanosoma</taxon>
    </lineage>
</organism>
<dbReference type="CDD" id="cd06186">
    <property type="entry name" value="NOX_Duox_like_FAD_NADP"/>
    <property type="match status" value="1"/>
</dbReference>
<dbReference type="InterPro" id="IPR013112">
    <property type="entry name" value="FAD-bd_8"/>
</dbReference>
<sequence>MLVAMGVFALEPVRRRFFELFYYLHIAAFYMIVPTVLWHAAAAWEYFLPGLTVWFLDRLLRMYRSASTVEVVSAVASGAFVELRFRHASLSAAPGQYAFVNVPELSLLQWHPFSFSSASEGCYTFHIKSMGEGTWTGQLVELVRARGNNISLSVDGPCGRVSDLNDYKAVVLVAGGIGVTPCAAIYDYYRRLGLEEACCPTVTLLWTLRDAELLPMMSHLWDDDEVKGLFYLNSLNTKSVEECPAVTTSDPNATLHLFLTGGVSSDCVSAPRVSVSTQRLDVATEIPRAIVGKDPREVLVFVCGPAGLVKSTRDVALSLGVNFHEESFLL</sequence>
<dbReference type="SFLD" id="SFLDG01168">
    <property type="entry name" value="Ferric_reductase_subgroup_(FRE"/>
    <property type="match status" value="1"/>
</dbReference>
<dbReference type="InterPro" id="IPR017938">
    <property type="entry name" value="Riboflavin_synthase-like_b-brl"/>
</dbReference>
<keyword evidence="2" id="KW-1133">Transmembrane helix</keyword>
<dbReference type="GO" id="GO:0005886">
    <property type="term" value="C:plasma membrane"/>
    <property type="evidence" value="ECO:0007669"/>
    <property type="project" value="TreeGrafter"/>
</dbReference>
<gene>
    <name evidence="4" type="ORF">TM35_000302080</name>
</gene>
<dbReference type="OrthoDB" id="247659at2759"/>
<keyword evidence="5" id="KW-1185">Reference proteome</keyword>
<dbReference type="InterPro" id="IPR013121">
    <property type="entry name" value="Fe_red_NAD-bd_6"/>
</dbReference>
<dbReference type="SUPFAM" id="SSF52343">
    <property type="entry name" value="Ferredoxin reductase-like, C-terminal NADP-linked domain"/>
    <property type="match status" value="1"/>
</dbReference>
<dbReference type="SFLD" id="SFLDS00052">
    <property type="entry name" value="Ferric_Reductase_Domain"/>
    <property type="match status" value="1"/>
</dbReference>
<dbReference type="Proteomes" id="UP000192257">
    <property type="component" value="Unassembled WGS sequence"/>
</dbReference>
<dbReference type="InterPro" id="IPR017927">
    <property type="entry name" value="FAD-bd_FR_type"/>
</dbReference>
<dbReference type="AlphaFoldDB" id="A0A1X0NNU2"/>
<keyword evidence="2" id="KW-0472">Membrane</keyword>
<dbReference type="PROSITE" id="PS51384">
    <property type="entry name" value="FAD_FR"/>
    <property type="match status" value="1"/>
</dbReference>
<dbReference type="Pfam" id="PF08022">
    <property type="entry name" value="FAD_binding_8"/>
    <property type="match status" value="1"/>
</dbReference>
<dbReference type="GeneID" id="39988311"/>
<dbReference type="InterPro" id="IPR039261">
    <property type="entry name" value="FNR_nucleotide-bd"/>
</dbReference>
<evidence type="ECO:0000313" key="5">
    <source>
        <dbReference type="Proteomes" id="UP000192257"/>
    </source>
</evidence>
<comment type="caution">
    <text evidence="4">The sequence shown here is derived from an EMBL/GenBank/DDBJ whole genome shotgun (WGS) entry which is preliminary data.</text>
</comment>
<dbReference type="STRING" id="67003.A0A1X0NNU2"/>
<accession>A0A1X0NNU2</accession>
<protein>
    <submittedName>
        <fullName evidence="4">Putative ferric reductase</fullName>
    </submittedName>
</protein>
<evidence type="ECO:0000256" key="2">
    <source>
        <dbReference type="SAM" id="Phobius"/>
    </source>
</evidence>
<dbReference type="PANTHER" id="PTHR11972:SF69">
    <property type="entry name" value="FERRIC REDUCTION OXIDASE 6-RELATED"/>
    <property type="match status" value="1"/>
</dbReference>
<feature type="transmembrane region" description="Helical" evidence="2">
    <location>
        <begin position="20"/>
        <end position="42"/>
    </location>
</feature>
<evidence type="ECO:0000313" key="4">
    <source>
        <dbReference type="EMBL" id="ORC86168.1"/>
    </source>
</evidence>
<name>A0A1X0NNU2_9TRYP</name>
<dbReference type="Pfam" id="PF08030">
    <property type="entry name" value="NAD_binding_6"/>
    <property type="match status" value="1"/>
</dbReference>
<reference evidence="4 5" key="1">
    <citation type="submission" date="2017-03" db="EMBL/GenBank/DDBJ databases">
        <title>An alternative strategy for trypanosome survival in the mammalian bloodstream revealed through genome and transcriptome analysis of the ubiquitous bovine parasite Trypanosoma (Megatrypanum) theileri.</title>
        <authorList>
            <person name="Kelly S."/>
            <person name="Ivens A."/>
            <person name="Mott A."/>
            <person name="O'Neill E."/>
            <person name="Emms D."/>
            <person name="Macleod O."/>
            <person name="Voorheis P."/>
            <person name="Matthews J."/>
            <person name="Matthews K."/>
            <person name="Carrington M."/>
        </authorList>
    </citation>
    <scope>NUCLEOTIDE SEQUENCE [LARGE SCALE GENOMIC DNA]</scope>
    <source>
        <strain evidence="4">Edinburgh</strain>
    </source>
</reference>
<dbReference type="SUPFAM" id="SSF63380">
    <property type="entry name" value="Riboflavin synthase domain-like"/>
    <property type="match status" value="1"/>
</dbReference>
<evidence type="ECO:0000259" key="3">
    <source>
        <dbReference type="PROSITE" id="PS51384"/>
    </source>
</evidence>
<keyword evidence="1" id="KW-0560">Oxidoreductase</keyword>
<dbReference type="VEuPathDB" id="TriTrypDB:TM35_000302080"/>
<keyword evidence="2" id="KW-0812">Transmembrane</keyword>
<feature type="domain" description="FAD-binding FR-type" evidence="3">
    <location>
        <begin position="61"/>
        <end position="164"/>
    </location>
</feature>
<evidence type="ECO:0000256" key="1">
    <source>
        <dbReference type="ARBA" id="ARBA00023002"/>
    </source>
</evidence>
<dbReference type="GO" id="GO:0016491">
    <property type="term" value="F:oxidoreductase activity"/>
    <property type="evidence" value="ECO:0007669"/>
    <property type="project" value="UniProtKB-KW"/>
</dbReference>
<dbReference type="InterPro" id="IPR050369">
    <property type="entry name" value="RBOH/FRE"/>
</dbReference>
<dbReference type="Gene3D" id="2.40.30.10">
    <property type="entry name" value="Translation factors"/>
    <property type="match status" value="1"/>
</dbReference>
<dbReference type="EMBL" id="NBCO01000030">
    <property type="protein sequence ID" value="ORC86168.1"/>
    <property type="molecule type" value="Genomic_DNA"/>
</dbReference>
<dbReference type="Gene3D" id="3.40.50.80">
    <property type="entry name" value="Nucleotide-binding domain of ferredoxin-NADP reductase (FNR) module"/>
    <property type="match status" value="1"/>
</dbReference>
<proteinExistence type="predicted"/>
<dbReference type="RefSeq" id="XP_028880234.1">
    <property type="nucleotide sequence ID" value="XM_029028531.1"/>
</dbReference>
<dbReference type="PANTHER" id="PTHR11972">
    <property type="entry name" value="NADPH OXIDASE"/>
    <property type="match status" value="1"/>
</dbReference>